<dbReference type="InterPro" id="IPR052907">
    <property type="entry name" value="Beta-lactamase/esterase"/>
</dbReference>
<feature type="region of interest" description="Disordered" evidence="1">
    <location>
        <begin position="251"/>
        <end position="272"/>
    </location>
</feature>
<keyword evidence="4" id="KW-1185">Reference proteome</keyword>
<sequence length="272" mass="29186">MARNRDDDMGDSSVRGTSEPEFAAAVAAFENLFAGGRGGGALAVYHRGRRVVDVWTGTADAAGTRPWRENTAAVTYSTSKGITAAVVHTLAARGLIDYHAPVAEYWPEFGARQAEDHRCRTAEPPCRAGRNRFAGRESGRIARSSPDGGATGRRPPRPAAHAARLPCDQLRLAGSGFGARGHRKRDGRAVSNATGGAAGHHRPAPRRPARRGGHRGRRILRFGNTFRATQCRPAAADRLAHTCGPRHRFHPLRLHLRRSDDGTRPGAGPAAQ</sequence>
<dbReference type="KEGG" id="nhu:H0264_21905"/>
<feature type="compositionally biased region" description="Basic residues" evidence="1">
    <location>
        <begin position="199"/>
        <end position="217"/>
    </location>
</feature>
<dbReference type="PANTHER" id="PTHR43319">
    <property type="entry name" value="BETA-LACTAMASE-RELATED"/>
    <property type="match status" value="1"/>
</dbReference>
<dbReference type="SUPFAM" id="SSF56601">
    <property type="entry name" value="beta-lactamase/transpeptidase-like"/>
    <property type="match status" value="1"/>
</dbReference>
<evidence type="ECO:0000259" key="2">
    <source>
        <dbReference type="Pfam" id="PF00144"/>
    </source>
</evidence>
<accession>A0A7D6VBA3</accession>
<organism evidence="3 4">
    <name type="scientific">Nocardia huaxiensis</name>
    <dbReference type="NCBI Taxonomy" id="2755382"/>
    <lineage>
        <taxon>Bacteria</taxon>
        <taxon>Bacillati</taxon>
        <taxon>Actinomycetota</taxon>
        <taxon>Actinomycetes</taxon>
        <taxon>Mycobacteriales</taxon>
        <taxon>Nocardiaceae</taxon>
        <taxon>Nocardia</taxon>
    </lineage>
</organism>
<dbReference type="InterPro" id="IPR012338">
    <property type="entry name" value="Beta-lactam/transpept-like"/>
</dbReference>
<feature type="domain" description="Beta-lactamase-related" evidence="2">
    <location>
        <begin position="30"/>
        <end position="116"/>
    </location>
</feature>
<dbReference type="InterPro" id="IPR001466">
    <property type="entry name" value="Beta-lactam-related"/>
</dbReference>
<protein>
    <submittedName>
        <fullName evidence="3">Beta-lactamase family protein</fullName>
    </submittedName>
</protein>
<proteinExistence type="predicted"/>
<evidence type="ECO:0000313" key="4">
    <source>
        <dbReference type="Proteomes" id="UP000515512"/>
    </source>
</evidence>
<gene>
    <name evidence="3" type="ORF">H0264_21905</name>
</gene>
<name>A0A7D6VBA3_9NOCA</name>
<evidence type="ECO:0000256" key="1">
    <source>
        <dbReference type="SAM" id="MobiDB-lite"/>
    </source>
</evidence>
<feature type="region of interest" description="Disordered" evidence="1">
    <location>
        <begin position="129"/>
        <end position="217"/>
    </location>
</feature>
<dbReference type="Proteomes" id="UP000515512">
    <property type="component" value="Chromosome"/>
</dbReference>
<reference evidence="3 4" key="1">
    <citation type="submission" date="2020-07" db="EMBL/GenBank/DDBJ databases">
        <authorList>
            <person name="Zhuang K."/>
            <person name="Ran Y."/>
        </authorList>
    </citation>
    <scope>NUCLEOTIDE SEQUENCE [LARGE SCALE GENOMIC DNA]</scope>
    <source>
        <strain evidence="3 4">WCH-YHL-001</strain>
    </source>
</reference>
<dbReference type="Pfam" id="PF00144">
    <property type="entry name" value="Beta-lactamase"/>
    <property type="match status" value="1"/>
</dbReference>
<dbReference type="PANTHER" id="PTHR43319:SF3">
    <property type="entry name" value="BETA-LACTAMASE-RELATED DOMAIN-CONTAINING PROTEIN"/>
    <property type="match status" value="1"/>
</dbReference>
<dbReference type="AlphaFoldDB" id="A0A7D6VBA3"/>
<dbReference type="Gene3D" id="3.40.710.10">
    <property type="entry name" value="DD-peptidase/beta-lactamase superfamily"/>
    <property type="match status" value="1"/>
</dbReference>
<dbReference type="EMBL" id="CP059399">
    <property type="protein sequence ID" value="QLY28055.1"/>
    <property type="molecule type" value="Genomic_DNA"/>
</dbReference>
<evidence type="ECO:0000313" key="3">
    <source>
        <dbReference type="EMBL" id="QLY28055.1"/>
    </source>
</evidence>